<keyword evidence="1" id="KW-0812">Transmembrane</keyword>
<dbReference type="AlphaFoldDB" id="A0A248VKN2"/>
<reference evidence="2 3" key="1">
    <citation type="submission" date="2017-08" db="EMBL/GenBank/DDBJ databases">
        <title>Identification and genetic characteristics of simultaneous BTEX- and naphthalene-degrading Paraburkholderia sp. BN5 isolated from petroleum-contaminated soil.</title>
        <authorList>
            <person name="Lee Y."/>
            <person name="Jeon C.O."/>
        </authorList>
    </citation>
    <scope>NUCLEOTIDE SEQUENCE [LARGE SCALE GENOMIC DNA]</scope>
    <source>
        <strain evidence="2 3">BN5</strain>
    </source>
</reference>
<evidence type="ECO:0000313" key="3">
    <source>
        <dbReference type="Proteomes" id="UP000215158"/>
    </source>
</evidence>
<name>A0A248VKN2_9BURK</name>
<dbReference type="KEGG" id="parb:CJU94_13580"/>
<evidence type="ECO:0000256" key="1">
    <source>
        <dbReference type="SAM" id="Phobius"/>
    </source>
</evidence>
<dbReference type="OrthoDB" id="9009429at2"/>
<sequence>MPHQYRILEKIAFSMVVLSAFVCSVFIAYERCPELRFAMQVEQDILACNSGHMPICSGMDSGLLAGALTY</sequence>
<keyword evidence="1" id="KW-0472">Membrane</keyword>
<dbReference type="EMBL" id="CP022989">
    <property type="protein sequence ID" value="ASV99091.1"/>
    <property type="molecule type" value="Genomic_DNA"/>
</dbReference>
<organism evidence="2 3">
    <name type="scientific">Paraburkholderia aromaticivorans</name>
    <dbReference type="NCBI Taxonomy" id="2026199"/>
    <lineage>
        <taxon>Bacteria</taxon>
        <taxon>Pseudomonadati</taxon>
        <taxon>Pseudomonadota</taxon>
        <taxon>Betaproteobacteria</taxon>
        <taxon>Burkholderiales</taxon>
        <taxon>Burkholderiaceae</taxon>
        <taxon>Paraburkholderia</taxon>
    </lineage>
</organism>
<evidence type="ECO:0000313" key="2">
    <source>
        <dbReference type="EMBL" id="ASV99091.1"/>
    </source>
</evidence>
<keyword evidence="3" id="KW-1185">Reference proteome</keyword>
<gene>
    <name evidence="2" type="ORF">CJU94_13580</name>
</gene>
<protein>
    <submittedName>
        <fullName evidence="2">Uncharacterized protein</fullName>
    </submittedName>
</protein>
<dbReference type="RefSeq" id="WP_095419114.1">
    <property type="nucleotide sequence ID" value="NZ_CP022989.1"/>
</dbReference>
<feature type="transmembrane region" description="Helical" evidence="1">
    <location>
        <begin position="12"/>
        <end position="29"/>
    </location>
</feature>
<accession>A0A248VKN2</accession>
<keyword evidence="1" id="KW-1133">Transmembrane helix</keyword>
<proteinExistence type="predicted"/>
<dbReference type="Proteomes" id="UP000215158">
    <property type="component" value="Chromosome 1"/>
</dbReference>